<evidence type="ECO:0000256" key="4">
    <source>
        <dbReference type="ARBA" id="ARBA00022989"/>
    </source>
</evidence>
<evidence type="ECO:0000313" key="8">
    <source>
        <dbReference type="EMBL" id="CAH3103522.1"/>
    </source>
</evidence>
<accession>A0AAU9W762</accession>
<dbReference type="GO" id="GO:0005886">
    <property type="term" value="C:plasma membrane"/>
    <property type="evidence" value="ECO:0007669"/>
    <property type="project" value="UniProtKB-SubCell"/>
</dbReference>
<keyword evidence="9" id="KW-1185">Reference proteome</keyword>
<evidence type="ECO:0000256" key="2">
    <source>
        <dbReference type="ARBA" id="ARBA00022475"/>
    </source>
</evidence>
<dbReference type="EMBL" id="CALNXJ010000009">
    <property type="protein sequence ID" value="CAH3103522.1"/>
    <property type="molecule type" value="Genomic_DNA"/>
</dbReference>
<keyword evidence="4 6" id="KW-1133">Transmembrane helix</keyword>
<evidence type="ECO:0000256" key="5">
    <source>
        <dbReference type="ARBA" id="ARBA00023136"/>
    </source>
</evidence>
<dbReference type="Gene3D" id="1.20.1070.10">
    <property type="entry name" value="Rhodopsin 7-helix transmembrane proteins"/>
    <property type="match status" value="1"/>
</dbReference>
<feature type="non-terminal residue" evidence="8">
    <location>
        <position position="1"/>
    </location>
</feature>
<sequence length="107" mass="11776">FSITAFLGNALILTALRKVTSIHPPTKLLLQCLAINDLFVGLLLLPRLAVISSFVTQNTQENISYYSSAIAIFLITVSVLTSTAICVDRLLALLLGLRYRHIVTFSR</sequence>
<dbReference type="GO" id="GO:0004930">
    <property type="term" value="F:G protein-coupled receptor activity"/>
    <property type="evidence" value="ECO:0007669"/>
    <property type="project" value="InterPro"/>
</dbReference>
<feature type="transmembrane region" description="Helical" evidence="6">
    <location>
        <begin position="28"/>
        <end position="49"/>
    </location>
</feature>
<dbReference type="PANTHER" id="PTHR22750">
    <property type="entry name" value="G-PROTEIN COUPLED RECEPTOR"/>
    <property type="match status" value="1"/>
</dbReference>
<dbReference type="AlphaFoldDB" id="A0AAU9W762"/>
<feature type="domain" description="G-protein coupled receptors family 1 profile" evidence="7">
    <location>
        <begin position="8"/>
        <end position="107"/>
    </location>
</feature>
<dbReference type="Pfam" id="PF00001">
    <property type="entry name" value="7tm_1"/>
    <property type="match status" value="1"/>
</dbReference>
<evidence type="ECO:0000256" key="1">
    <source>
        <dbReference type="ARBA" id="ARBA00004651"/>
    </source>
</evidence>
<feature type="transmembrane region" description="Helical" evidence="6">
    <location>
        <begin position="69"/>
        <end position="97"/>
    </location>
</feature>
<organism evidence="8 9">
    <name type="scientific">Pocillopora meandrina</name>
    <dbReference type="NCBI Taxonomy" id="46732"/>
    <lineage>
        <taxon>Eukaryota</taxon>
        <taxon>Metazoa</taxon>
        <taxon>Cnidaria</taxon>
        <taxon>Anthozoa</taxon>
        <taxon>Hexacorallia</taxon>
        <taxon>Scleractinia</taxon>
        <taxon>Astrocoeniina</taxon>
        <taxon>Pocilloporidae</taxon>
        <taxon>Pocillopora</taxon>
    </lineage>
</organism>
<dbReference type="CDD" id="cd00637">
    <property type="entry name" value="7tm_classA_rhodopsin-like"/>
    <property type="match status" value="1"/>
</dbReference>
<comment type="subcellular location">
    <subcellularLocation>
        <location evidence="1">Cell membrane</location>
        <topology evidence="1">Multi-pass membrane protein</topology>
    </subcellularLocation>
</comment>
<gene>
    <name evidence="8" type="ORF">PMEA_00035158</name>
</gene>
<protein>
    <recommendedName>
        <fullName evidence="7">G-protein coupled receptors family 1 profile domain-containing protein</fullName>
    </recommendedName>
</protein>
<evidence type="ECO:0000313" key="9">
    <source>
        <dbReference type="Proteomes" id="UP001159428"/>
    </source>
</evidence>
<dbReference type="PROSITE" id="PS50262">
    <property type="entry name" value="G_PROTEIN_RECEP_F1_2"/>
    <property type="match status" value="1"/>
</dbReference>
<proteinExistence type="predicted"/>
<comment type="caution">
    <text evidence="8">The sequence shown here is derived from an EMBL/GenBank/DDBJ whole genome shotgun (WGS) entry which is preliminary data.</text>
</comment>
<dbReference type="SUPFAM" id="SSF81321">
    <property type="entry name" value="Family A G protein-coupled receptor-like"/>
    <property type="match status" value="1"/>
</dbReference>
<keyword evidence="2" id="KW-1003">Cell membrane</keyword>
<dbReference type="InterPro" id="IPR017452">
    <property type="entry name" value="GPCR_Rhodpsn_7TM"/>
</dbReference>
<evidence type="ECO:0000259" key="7">
    <source>
        <dbReference type="PROSITE" id="PS50262"/>
    </source>
</evidence>
<evidence type="ECO:0000256" key="3">
    <source>
        <dbReference type="ARBA" id="ARBA00022692"/>
    </source>
</evidence>
<keyword evidence="3 6" id="KW-0812">Transmembrane</keyword>
<reference evidence="8 9" key="1">
    <citation type="submission" date="2022-05" db="EMBL/GenBank/DDBJ databases">
        <authorList>
            <consortium name="Genoscope - CEA"/>
            <person name="William W."/>
        </authorList>
    </citation>
    <scope>NUCLEOTIDE SEQUENCE [LARGE SCALE GENOMIC DNA]</scope>
</reference>
<keyword evidence="5 6" id="KW-0472">Membrane</keyword>
<name>A0AAU9W762_9CNID</name>
<dbReference type="Proteomes" id="UP001159428">
    <property type="component" value="Unassembled WGS sequence"/>
</dbReference>
<dbReference type="InterPro" id="IPR000276">
    <property type="entry name" value="GPCR_Rhodpsn"/>
</dbReference>
<feature type="non-terminal residue" evidence="8">
    <location>
        <position position="107"/>
    </location>
</feature>
<evidence type="ECO:0000256" key="6">
    <source>
        <dbReference type="SAM" id="Phobius"/>
    </source>
</evidence>